<name>A0ABR1SSA9_9PEZI</name>
<protein>
    <submittedName>
        <fullName evidence="2">Pectin lyase fold/virulence factor</fullName>
    </submittedName>
</protein>
<keyword evidence="2" id="KW-0456">Lyase</keyword>
<reference evidence="2 3" key="1">
    <citation type="submission" date="2023-01" db="EMBL/GenBank/DDBJ databases">
        <title>Analysis of 21 Apiospora genomes using comparative genomics revels a genus with tremendous synthesis potential of carbohydrate active enzymes and secondary metabolites.</title>
        <authorList>
            <person name="Sorensen T."/>
        </authorList>
    </citation>
    <scope>NUCLEOTIDE SEQUENCE [LARGE SCALE GENOMIC DNA]</scope>
    <source>
        <strain evidence="2 3">CBS 20057</strain>
    </source>
</reference>
<comment type="caution">
    <text evidence="2">The sequence shown here is derived from an EMBL/GenBank/DDBJ whole genome shotgun (WGS) entry which is preliminary data.</text>
</comment>
<feature type="region of interest" description="Disordered" evidence="1">
    <location>
        <begin position="255"/>
        <end position="276"/>
    </location>
</feature>
<feature type="region of interest" description="Disordered" evidence="1">
    <location>
        <begin position="1"/>
        <end position="22"/>
    </location>
</feature>
<evidence type="ECO:0000313" key="2">
    <source>
        <dbReference type="EMBL" id="KAK8036408.1"/>
    </source>
</evidence>
<dbReference type="GO" id="GO:0016829">
    <property type="term" value="F:lyase activity"/>
    <property type="evidence" value="ECO:0007669"/>
    <property type="project" value="UniProtKB-KW"/>
</dbReference>
<sequence length="306" mass="34375">MATPATAVVDHPHEEGENTIPPLASYEDLENDYWNPRMNRDVRRLRWSLDGPIAQAVSVMHHAYYDPEDPPPEPFYCSPANSDSDNEGPGTWHAVSQPSLYEPKVSSVTVDVSCLHNWAGGWDELHMDCDTLLWDEPSDEQLEDDDDQFSLSSSSTCYCGERPPWRFYDPLTIHASSTVEEGGGYVTIRDYVTAAHPWLQGLRELILTALSPDITGDYDVSADAKLMAMATGFSRKIDVLPWPTWLEYSRYNPLPEHSSPPRRYPPRPRPPTPPFVPVGGIDLSIVESNRNRPPPGLRDAHIWPGV</sequence>
<accession>A0ABR1SSA9</accession>
<gene>
    <name evidence="2" type="ORF">PG991_001545</name>
</gene>
<evidence type="ECO:0000256" key="1">
    <source>
        <dbReference type="SAM" id="MobiDB-lite"/>
    </source>
</evidence>
<feature type="region of interest" description="Disordered" evidence="1">
    <location>
        <begin position="287"/>
        <end position="306"/>
    </location>
</feature>
<proteinExistence type="predicted"/>
<dbReference type="Proteomes" id="UP001396898">
    <property type="component" value="Unassembled WGS sequence"/>
</dbReference>
<feature type="compositionally biased region" description="Pro residues" evidence="1">
    <location>
        <begin position="267"/>
        <end position="276"/>
    </location>
</feature>
<evidence type="ECO:0000313" key="3">
    <source>
        <dbReference type="Proteomes" id="UP001396898"/>
    </source>
</evidence>
<dbReference type="EMBL" id="JAQQWI010000004">
    <property type="protein sequence ID" value="KAK8036408.1"/>
    <property type="molecule type" value="Genomic_DNA"/>
</dbReference>
<keyword evidence="3" id="KW-1185">Reference proteome</keyword>
<organism evidence="2 3">
    <name type="scientific">Apiospora marii</name>
    <dbReference type="NCBI Taxonomy" id="335849"/>
    <lineage>
        <taxon>Eukaryota</taxon>
        <taxon>Fungi</taxon>
        <taxon>Dikarya</taxon>
        <taxon>Ascomycota</taxon>
        <taxon>Pezizomycotina</taxon>
        <taxon>Sordariomycetes</taxon>
        <taxon>Xylariomycetidae</taxon>
        <taxon>Amphisphaeriales</taxon>
        <taxon>Apiosporaceae</taxon>
        <taxon>Apiospora</taxon>
    </lineage>
</organism>